<feature type="domain" description="HTH lacI-type" evidence="5">
    <location>
        <begin position="39"/>
        <end position="93"/>
    </location>
</feature>
<dbReference type="Gene3D" id="3.40.50.2300">
    <property type="match status" value="2"/>
</dbReference>
<sequence>MVPTPVTFPAHRAYCPHDVGKPHSMTARHRTNDSGALRTTARDVADAAGVSISAVSRTFTEGASVSSKTRERVLAAAQELGYRPNHLARSLMTGRTELIGLVSNHFANPTFMEVFDLFTRELQSRGLRPLLANLGANDDGRAALDMLQQYNVDAVLIATSAPPDGFAESCRAAGLPVLHVFGRAGRKTPAPVVTVDNVAGGRLVGEAMLTRGLRKLAFLGGAERDAATLDRGRGFAEAAGSSVRVVTYAGDYTHEHGRRAMHALLDAHASLDGVFCGDDVLALGAIDACRERGIDVPSRISVVGFDDMPLAAWPAYNLTTVRQPIRDMVLHAIERIVAWMADGESVPRSRLFPCELIERGSLRAAVRRSRR</sequence>
<evidence type="ECO:0000313" key="6">
    <source>
        <dbReference type="EMBL" id="TCV93958.1"/>
    </source>
</evidence>
<dbReference type="CDD" id="cd01392">
    <property type="entry name" value="HTH_LacI"/>
    <property type="match status" value="1"/>
</dbReference>
<evidence type="ECO:0000259" key="5">
    <source>
        <dbReference type="PROSITE" id="PS50932"/>
    </source>
</evidence>
<dbReference type="EMBL" id="SMCS01000004">
    <property type="protein sequence ID" value="TCV93958.1"/>
    <property type="molecule type" value="Genomic_DNA"/>
</dbReference>
<evidence type="ECO:0000256" key="4">
    <source>
        <dbReference type="ARBA" id="ARBA00023163"/>
    </source>
</evidence>
<name>A0A4R3YQQ7_9GAMM</name>
<dbReference type="Pfam" id="PF13377">
    <property type="entry name" value="Peripla_BP_3"/>
    <property type="match status" value="1"/>
</dbReference>
<keyword evidence="1" id="KW-0678">Repressor</keyword>
<dbReference type="SMART" id="SM00354">
    <property type="entry name" value="HTH_LACI"/>
    <property type="match status" value="1"/>
</dbReference>
<dbReference type="SUPFAM" id="SSF53822">
    <property type="entry name" value="Periplasmic binding protein-like I"/>
    <property type="match status" value="1"/>
</dbReference>
<proteinExistence type="predicted"/>
<dbReference type="SUPFAM" id="SSF47413">
    <property type="entry name" value="lambda repressor-like DNA-binding domains"/>
    <property type="match status" value="1"/>
</dbReference>
<reference evidence="6 7" key="1">
    <citation type="submission" date="2019-03" db="EMBL/GenBank/DDBJ databases">
        <title>Above-ground endophytic microbial communities from plants in different locations in the United States.</title>
        <authorList>
            <person name="Frank C."/>
        </authorList>
    </citation>
    <scope>NUCLEOTIDE SEQUENCE [LARGE SCALE GENOMIC DNA]</scope>
    <source>
        <strain evidence="6 7">LP_13_YM</strain>
    </source>
</reference>
<evidence type="ECO:0000256" key="1">
    <source>
        <dbReference type="ARBA" id="ARBA00022491"/>
    </source>
</evidence>
<dbReference type="PROSITE" id="PS50932">
    <property type="entry name" value="HTH_LACI_2"/>
    <property type="match status" value="1"/>
</dbReference>
<evidence type="ECO:0000256" key="2">
    <source>
        <dbReference type="ARBA" id="ARBA00023015"/>
    </source>
</evidence>
<dbReference type="GO" id="GO:0000976">
    <property type="term" value="F:transcription cis-regulatory region binding"/>
    <property type="evidence" value="ECO:0007669"/>
    <property type="project" value="TreeGrafter"/>
</dbReference>
<keyword evidence="3 6" id="KW-0238">DNA-binding</keyword>
<dbReference type="Pfam" id="PF00356">
    <property type="entry name" value="LacI"/>
    <property type="match status" value="1"/>
</dbReference>
<dbReference type="AlphaFoldDB" id="A0A4R3YQQ7"/>
<dbReference type="CDD" id="cd06278">
    <property type="entry name" value="PBP1_LacI-like"/>
    <property type="match status" value="1"/>
</dbReference>
<accession>A0A4R3YQQ7</accession>
<dbReference type="Gene3D" id="1.10.260.40">
    <property type="entry name" value="lambda repressor-like DNA-binding domains"/>
    <property type="match status" value="1"/>
</dbReference>
<dbReference type="PANTHER" id="PTHR30146">
    <property type="entry name" value="LACI-RELATED TRANSCRIPTIONAL REPRESSOR"/>
    <property type="match status" value="1"/>
</dbReference>
<keyword evidence="4" id="KW-0804">Transcription</keyword>
<keyword evidence="7" id="KW-1185">Reference proteome</keyword>
<dbReference type="PANTHER" id="PTHR30146:SF95">
    <property type="entry name" value="RIBOSE OPERON REPRESSOR"/>
    <property type="match status" value="1"/>
</dbReference>
<dbReference type="InterPro" id="IPR046335">
    <property type="entry name" value="LacI/GalR-like_sensor"/>
</dbReference>
<evidence type="ECO:0000256" key="3">
    <source>
        <dbReference type="ARBA" id="ARBA00023125"/>
    </source>
</evidence>
<dbReference type="GO" id="GO:0003700">
    <property type="term" value="F:DNA-binding transcription factor activity"/>
    <property type="evidence" value="ECO:0007669"/>
    <property type="project" value="TreeGrafter"/>
</dbReference>
<keyword evidence="2" id="KW-0805">Transcription regulation</keyword>
<dbReference type="InterPro" id="IPR028082">
    <property type="entry name" value="Peripla_BP_I"/>
</dbReference>
<organism evidence="6 7">
    <name type="scientific">Luteibacter rhizovicinus</name>
    <dbReference type="NCBI Taxonomy" id="242606"/>
    <lineage>
        <taxon>Bacteria</taxon>
        <taxon>Pseudomonadati</taxon>
        <taxon>Pseudomonadota</taxon>
        <taxon>Gammaproteobacteria</taxon>
        <taxon>Lysobacterales</taxon>
        <taxon>Rhodanobacteraceae</taxon>
        <taxon>Luteibacter</taxon>
    </lineage>
</organism>
<comment type="caution">
    <text evidence="6">The sequence shown here is derived from an EMBL/GenBank/DDBJ whole genome shotgun (WGS) entry which is preliminary data.</text>
</comment>
<gene>
    <name evidence="6" type="ORF">EC912_104154</name>
</gene>
<dbReference type="InterPro" id="IPR000843">
    <property type="entry name" value="HTH_LacI"/>
</dbReference>
<dbReference type="Proteomes" id="UP000295645">
    <property type="component" value="Unassembled WGS sequence"/>
</dbReference>
<evidence type="ECO:0000313" key="7">
    <source>
        <dbReference type="Proteomes" id="UP000295645"/>
    </source>
</evidence>
<dbReference type="InterPro" id="IPR010982">
    <property type="entry name" value="Lambda_DNA-bd_dom_sf"/>
</dbReference>
<protein>
    <submittedName>
        <fullName evidence="6">DNA-binding LacI/PurR family transcriptional regulator</fullName>
    </submittedName>
</protein>